<organism evidence="1 2">
    <name type="scientific">Fusarium ambrosium</name>
    <dbReference type="NCBI Taxonomy" id="131363"/>
    <lineage>
        <taxon>Eukaryota</taxon>
        <taxon>Fungi</taxon>
        <taxon>Dikarya</taxon>
        <taxon>Ascomycota</taxon>
        <taxon>Pezizomycotina</taxon>
        <taxon>Sordariomycetes</taxon>
        <taxon>Hypocreomycetidae</taxon>
        <taxon>Hypocreales</taxon>
        <taxon>Nectriaceae</taxon>
        <taxon>Fusarium</taxon>
        <taxon>Fusarium solani species complex</taxon>
    </lineage>
</organism>
<sequence length="110" mass="12242">MLTARIKRAPTIWRPDITNNLTGLEHAAIKRAATVGFRFTGGLFALESPRSAKPQIIRLEHRLSSAVGETKPRTDLKLWKFHVRQCRVGSSSQQLVIDKKISGVTNVASH</sequence>
<keyword evidence="2" id="KW-1185">Reference proteome</keyword>
<dbReference type="AlphaFoldDB" id="A0A428UFN5"/>
<name>A0A428UFN5_9HYPO</name>
<comment type="caution">
    <text evidence="1">The sequence shown here is derived from an EMBL/GenBank/DDBJ whole genome shotgun (WGS) entry which is preliminary data.</text>
</comment>
<reference evidence="1 2" key="1">
    <citation type="submission" date="2017-06" db="EMBL/GenBank/DDBJ databases">
        <title>Cmopartive genomic analysis of Ambrosia Fusariam Clade fungi.</title>
        <authorList>
            <person name="Stajich J.E."/>
            <person name="Carrillo J."/>
            <person name="Kijimoto T."/>
            <person name="Eskalen A."/>
            <person name="O'Donnell K."/>
            <person name="Kasson M."/>
        </authorList>
    </citation>
    <scope>NUCLEOTIDE SEQUENCE [LARGE SCALE GENOMIC DNA]</scope>
    <source>
        <strain evidence="1 2">NRRL 20438</strain>
    </source>
</reference>
<gene>
    <name evidence="1" type="ORF">CDV31_005995</name>
</gene>
<evidence type="ECO:0000313" key="2">
    <source>
        <dbReference type="Proteomes" id="UP000288429"/>
    </source>
</evidence>
<proteinExistence type="predicted"/>
<dbReference type="Proteomes" id="UP000288429">
    <property type="component" value="Unassembled WGS sequence"/>
</dbReference>
<accession>A0A428UFN5</accession>
<protein>
    <submittedName>
        <fullName evidence="1">Uncharacterized protein</fullName>
    </submittedName>
</protein>
<evidence type="ECO:0000313" key="1">
    <source>
        <dbReference type="EMBL" id="RSM13013.1"/>
    </source>
</evidence>
<dbReference type="EMBL" id="NIZV01000065">
    <property type="protein sequence ID" value="RSM13013.1"/>
    <property type="molecule type" value="Genomic_DNA"/>
</dbReference>